<feature type="transmembrane region" description="Helical" evidence="1">
    <location>
        <begin position="158"/>
        <end position="179"/>
    </location>
</feature>
<evidence type="ECO:0000256" key="1">
    <source>
        <dbReference type="SAM" id="Phobius"/>
    </source>
</evidence>
<dbReference type="Proteomes" id="UP000345637">
    <property type="component" value="Unassembled WGS sequence"/>
</dbReference>
<sequence length="180" mass="20680">MRNINRMAVNDIPHGGGAEVCIWLHGTVLRMKINLYSINTGSYVYHLTHNHGQYTENFENNFISVERKFSDDSKYSFVLGTMKNSFDDRCLAAGVRRDWAGWDNGWVFKGIYGYVGEFFFDAFSDCGDHGSYHDFKKATGIGFSPYIYHGFQYNFTSYFGMDVGIIIPSVFVITAQWSFR</sequence>
<dbReference type="AlphaFoldDB" id="A0A485CXL0"/>
<gene>
    <name evidence="2" type="ORF">NCTC12998_06674</name>
</gene>
<keyword evidence="1" id="KW-0812">Transmembrane</keyword>
<keyword evidence="1" id="KW-0472">Membrane</keyword>
<name>A0A485CXL0_RAOPL</name>
<organism evidence="2 3">
    <name type="scientific">Raoultella planticola</name>
    <name type="common">Klebsiella planticola</name>
    <dbReference type="NCBI Taxonomy" id="575"/>
    <lineage>
        <taxon>Bacteria</taxon>
        <taxon>Pseudomonadati</taxon>
        <taxon>Pseudomonadota</taxon>
        <taxon>Gammaproteobacteria</taxon>
        <taxon>Enterobacterales</taxon>
        <taxon>Enterobacteriaceae</taxon>
        <taxon>Klebsiella/Raoultella group</taxon>
        <taxon>Raoultella</taxon>
    </lineage>
</organism>
<dbReference type="EMBL" id="CAADJE010000036">
    <property type="protein sequence ID" value="VFS89204.1"/>
    <property type="molecule type" value="Genomic_DNA"/>
</dbReference>
<reference evidence="2 3" key="1">
    <citation type="submission" date="2019-03" db="EMBL/GenBank/DDBJ databases">
        <authorList>
            <consortium name="Pathogen Informatics"/>
        </authorList>
    </citation>
    <scope>NUCLEOTIDE SEQUENCE [LARGE SCALE GENOMIC DNA]</scope>
    <source>
        <strain evidence="2 3">NCTC12998</strain>
    </source>
</reference>
<protein>
    <submittedName>
        <fullName evidence="2">Uncharacterized protein</fullName>
    </submittedName>
</protein>
<evidence type="ECO:0000313" key="2">
    <source>
        <dbReference type="EMBL" id="VFS89204.1"/>
    </source>
</evidence>
<accession>A0A485CXL0</accession>
<proteinExistence type="predicted"/>
<keyword evidence="1" id="KW-1133">Transmembrane helix</keyword>
<evidence type="ECO:0000313" key="3">
    <source>
        <dbReference type="Proteomes" id="UP000345637"/>
    </source>
</evidence>